<dbReference type="RefSeq" id="XP_033299990.1">
    <property type="nucleotide sequence ID" value="XM_033444099.1"/>
</dbReference>
<reference evidence="3" key="1">
    <citation type="submission" date="2025-08" db="UniProtKB">
        <authorList>
            <consortium name="RefSeq"/>
        </authorList>
    </citation>
    <scope>IDENTIFICATION</scope>
    <source>
        <tissue evidence="3">Muscle</tissue>
    </source>
</reference>
<gene>
    <name evidence="3" type="primary">LOC117205564</name>
</gene>
<dbReference type="KEGG" id="bbif:117205564"/>
<dbReference type="GeneID" id="117205564"/>
<dbReference type="Proteomes" id="UP000515164">
    <property type="component" value="Unplaced"/>
</dbReference>
<proteinExistence type="predicted"/>
<dbReference type="AlphaFoldDB" id="A0A6P8MBI9"/>
<feature type="compositionally biased region" description="Basic and acidic residues" evidence="1">
    <location>
        <begin position="20"/>
        <end position="30"/>
    </location>
</feature>
<evidence type="ECO:0000313" key="2">
    <source>
        <dbReference type="Proteomes" id="UP000515164"/>
    </source>
</evidence>
<evidence type="ECO:0000313" key="3">
    <source>
        <dbReference type="RefSeq" id="XP_033299990.1"/>
    </source>
</evidence>
<accession>A0A6P8MBI9</accession>
<feature type="compositionally biased region" description="Basic and acidic residues" evidence="1">
    <location>
        <begin position="103"/>
        <end position="121"/>
    </location>
</feature>
<name>A0A6P8MBI9_9HYME</name>
<organism evidence="2 3">
    <name type="scientific">Bombus bifarius</name>
    <dbReference type="NCBI Taxonomy" id="103933"/>
    <lineage>
        <taxon>Eukaryota</taxon>
        <taxon>Metazoa</taxon>
        <taxon>Ecdysozoa</taxon>
        <taxon>Arthropoda</taxon>
        <taxon>Hexapoda</taxon>
        <taxon>Insecta</taxon>
        <taxon>Pterygota</taxon>
        <taxon>Neoptera</taxon>
        <taxon>Endopterygota</taxon>
        <taxon>Hymenoptera</taxon>
        <taxon>Apocrita</taxon>
        <taxon>Aculeata</taxon>
        <taxon>Apoidea</taxon>
        <taxon>Anthophila</taxon>
        <taxon>Apidae</taxon>
        <taxon>Bombus</taxon>
        <taxon>Pyrobombus</taxon>
    </lineage>
</organism>
<protein>
    <submittedName>
        <fullName evidence="3">Uncharacterized protein LOC117205564</fullName>
    </submittedName>
</protein>
<keyword evidence="2" id="KW-1185">Reference proteome</keyword>
<feature type="compositionally biased region" description="Basic and acidic residues" evidence="1">
    <location>
        <begin position="1"/>
        <end position="10"/>
    </location>
</feature>
<feature type="region of interest" description="Disordered" evidence="1">
    <location>
        <begin position="71"/>
        <end position="127"/>
    </location>
</feature>
<evidence type="ECO:0000256" key="1">
    <source>
        <dbReference type="SAM" id="MobiDB-lite"/>
    </source>
</evidence>
<sequence length="127" mass="14084">MAQGRHEADAQGRGQGSANEFERDLAGVEDCTRSDASGSIFFRRETQQRLRVKRRTAVFFRADALISGTRLSSAGTYRRQRTNQPTNRPAAGNATDTEAGVECTRERTNGNHSRKSVELRLRSGTIL</sequence>
<feature type="region of interest" description="Disordered" evidence="1">
    <location>
        <begin position="1"/>
        <end position="30"/>
    </location>
</feature>